<dbReference type="Ensembl" id="ENSHHUT00000056774.1">
    <property type="protein sequence ID" value="ENSHHUP00000054874.1"/>
    <property type="gene ID" value="ENSHHUG00000032853.1"/>
</dbReference>
<evidence type="ECO:0000313" key="11">
    <source>
        <dbReference type="Ensembl" id="ENSHHUP00000054874.1"/>
    </source>
</evidence>
<evidence type="ECO:0000256" key="4">
    <source>
        <dbReference type="ARBA" id="ARBA00022737"/>
    </source>
</evidence>
<dbReference type="Gene3D" id="4.10.860.10">
    <property type="entry name" value="UVR domain"/>
    <property type="match status" value="1"/>
</dbReference>
<dbReference type="GO" id="GO:0043226">
    <property type="term" value="C:organelle"/>
    <property type="evidence" value="ECO:0007669"/>
    <property type="project" value="UniProtKB-ARBA"/>
</dbReference>
<feature type="coiled-coil region" evidence="8">
    <location>
        <begin position="671"/>
        <end position="698"/>
    </location>
</feature>
<reference evidence="11" key="2">
    <citation type="submission" date="2025-08" db="UniProtKB">
        <authorList>
            <consortium name="Ensembl"/>
        </authorList>
    </citation>
    <scope>IDENTIFICATION</scope>
</reference>
<dbReference type="GO" id="GO:0003729">
    <property type="term" value="F:mRNA binding"/>
    <property type="evidence" value="ECO:0007669"/>
    <property type="project" value="TreeGrafter"/>
</dbReference>
<reference evidence="12" key="1">
    <citation type="submission" date="2018-06" db="EMBL/GenBank/DDBJ databases">
        <title>Genome assembly of Danube salmon.</title>
        <authorList>
            <person name="Macqueen D.J."/>
            <person name="Gundappa M.K."/>
        </authorList>
    </citation>
    <scope>NUCLEOTIDE SEQUENCE [LARGE SCALE GENOMIC DNA]</scope>
</reference>
<dbReference type="GO" id="GO:0071540">
    <property type="term" value="C:eukaryotic translation initiation factor 3 complex, eIF3e"/>
    <property type="evidence" value="ECO:0007669"/>
    <property type="project" value="TreeGrafter"/>
</dbReference>
<dbReference type="GO" id="GO:0043614">
    <property type="term" value="C:multi-eIF complex"/>
    <property type="evidence" value="ECO:0007669"/>
    <property type="project" value="TreeGrafter"/>
</dbReference>
<organism evidence="11 12">
    <name type="scientific">Hucho hucho</name>
    <name type="common">huchen</name>
    <dbReference type="NCBI Taxonomy" id="62062"/>
    <lineage>
        <taxon>Eukaryota</taxon>
        <taxon>Metazoa</taxon>
        <taxon>Chordata</taxon>
        <taxon>Craniata</taxon>
        <taxon>Vertebrata</taxon>
        <taxon>Euteleostomi</taxon>
        <taxon>Actinopterygii</taxon>
        <taxon>Neopterygii</taxon>
        <taxon>Teleostei</taxon>
        <taxon>Protacanthopterygii</taxon>
        <taxon>Salmoniformes</taxon>
        <taxon>Salmonidae</taxon>
        <taxon>Salmoninae</taxon>
        <taxon>Hucho</taxon>
    </lineage>
</organism>
<keyword evidence="2 8" id="KW-0963">Cytoplasm</keyword>
<feature type="compositionally biased region" description="Basic and acidic residues" evidence="9">
    <location>
        <begin position="1100"/>
        <end position="1119"/>
    </location>
</feature>
<dbReference type="GO" id="GO:0071541">
    <property type="term" value="C:eukaryotic translation initiation factor 3 complex, eIF3m"/>
    <property type="evidence" value="ECO:0007669"/>
    <property type="project" value="TreeGrafter"/>
</dbReference>
<feature type="compositionally biased region" description="Basic and acidic residues" evidence="9">
    <location>
        <begin position="1189"/>
        <end position="1239"/>
    </location>
</feature>
<comment type="subunit">
    <text evidence="8">Component of the eukaryotic translation initiation factor 3 (eIF-3) complex, which is composed of 13 subunits: EIF3A, EIF3B, EIF3C, EIF3D, EIF3E, EIF3F, EIF3G, EIF3H, EIF3I, EIF3J, EIF3K, EIF3L and EIF3M.</text>
</comment>
<name>A0A4W5P188_9TELE</name>
<dbReference type="GO" id="GO:0033290">
    <property type="term" value="C:eukaryotic 48S preinitiation complex"/>
    <property type="evidence" value="ECO:0007669"/>
    <property type="project" value="UniProtKB-UniRule"/>
</dbReference>
<dbReference type="Pfam" id="PF01399">
    <property type="entry name" value="PCI"/>
    <property type="match status" value="1"/>
</dbReference>
<keyword evidence="4" id="KW-0677">Repeat</keyword>
<dbReference type="PROSITE" id="PS50250">
    <property type="entry name" value="PCI"/>
    <property type="match status" value="1"/>
</dbReference>
<keyword evidence="3 8" id="KW-0396">Initiation factor</keyword>
<evidence type="ECO:0000256" key="3">
    <source>
        <dbReference type="ARBA" id="ARBA00022540"/>
    </source>
</evidence>
<evidence type="ECO:0000256" key="1">
    <source>
        <dbReference type="ARBA" id="ARBA00004496"/>
    </source>
</evidence>
<keyword evidence="6 8" id="KW-0648">Protein biosynthesis</keyword>
<dbReference type="GO" id="GO:0001732">
    <property type="term" value="P:formation of cytoplasmic translation initiation complex"/>
    <property type="evidence" value="ECO:0007669"/>
    <property type="project" value="UniProtKB-UniRule"/>
</dbReference>
<evidence type="ECO:0000256" key="9">
    <source>
        <dbReference type="SAM" id="MobiDB-lite"/>
    </source>
</evidence>
<reference evidence="11" key="3">
    <citation type="submission" date="2025-09" db="UniProtKB">
        <authorList>
            <consortium name="Ensembl"/>
        </authorList>
    </citation>
    <scope>IDENTIFICATION</scope>
</reference>
<gene>
    <name evidence="8" type="primary">EIF3A</name>
    <name evidence="8" type="synonym">EIF3S10</name>
</gene>
<comment type="subcellular location">
    <subcellularLocation>
        <location evidence="1 8">Cytoplasm</location>
    </subcellularLocation>
</comment>
<dbReference type="FunFam" id="1.25.40.860:FF:000002">
    <property type="entry name" value="Eukaryotic translation initiation factor 3 subunit A"/>
    <property type="match status" value="1"/>
</dbReference>
<feature type="compositionally biased region" description="Basic and acidic residues" evidence="9">
    <location>
        <begin position="1133"/>
        <end position="1181"/>
    </location>
</feature>
<feature type="region of interest" description="Disordered" evidence="9">
    <location>
        <begin position="781"/>
        <end position="1252"/>
    </location>
</feature>
<dbReference type="Gene3D" id="1.25.40.860">
    <property type="match status" value="2"/>
</dbReference>
<comment type="similarity">
    <text evidence="8">Belongs to the eIF-3 subunit A family.</text>
</comment>
<feature type="domain" description="PCI" evidence="10">
    <location>
        <begin position="312"/>
        <end position="495"/>
    </location>
</feature>
<dbReference type="GO" id="GO:0016282">
    <property type="term" value="C:eukaryotic 43S preinitiation complex"/>
    <property type="evidence" value="ECO:0007669"/>
    <property type="project" value="UniProtKB-UniRule"/>
</dbReference>
<protein>
    <recommendedName>
        <fullName evidence="8">Eukaryotic translation initiation factor 3 subunit A</fullName>
        <shortName evidence="8">eIF3a</shortName>
    </recommendedName>
    <alternativeName>
        <fullName evidence="8">Eukaryotic translation initiation factor 3 subunit 10</fullName>
    </alternativeName>
    <alternativeName>
        <fullName evidence="8">eIF-3-theta</fullName>
    </alternativeName>
</protein>
<dbReference type="SMART" id="SM00088">
    <property type="entry name" value="PINT"/>
    <property type="match status" value="1"/>
</dbReference>
<dbReference type="InterPro" id="IPR027512">
    <property type="entry name" value="EIF3A"/>
</dbReference>
<evidence type="ECO:0000256" key="7">
    <source>
        <dbReference type="ARBA" id="ARBA00057145"/>
    </source>
</evidence>
<comment type="function">
    <text evidence="7">RNA-binding component of the eukaryotic translation initiation factor 3 (eIF-3) complex, which is required for several steps in the initiation of protein synthesis. The eIF-3 complex associates with the 40S ribosome and facilitates the recruitment of eIF-1, eIF-1A, eIF-2:GTP:methionyl-tRNAi and eIF-5 to form the 43S pre-initiation complex (43S PIC). The eIF-3 complex stimulates mRNA recruitment to the 43S PIC and scanning of the mRNA for AUG recognition. The eIF-3 complex is also required for disassembly and recycling of post-termination ribosomal complexes and subsequently prevents premature joining of the 40S and 60S ribosomal subunits prior to initiation. The eIF-3 complex specifically targets and initiates translation of a subset of mRNAs involved in cell proliferation, including cell cycling, differentiation and apoptosis, and uses different modes of RNA stem-loop binding to exert either translational activation or repression.</text>
</comment>
<dbReference type="InterPro" id="IPR054711">
    <property type="entry name" value="eIF3a_PCI_TPR-like"/>
</dbReference>
<keyword evidence="8" id="KW-0175">Coiled coil</keyword>
<comment type="caution">
    <text evidence="8">Lacks conserved residue(s) required for the propagation of feature annotation.</text>
</comment>
<feature type="coiled-coil region" evidence="8">
    <location>
        <begin position="562"/>
        <end position="631"/>
    </location>
</feature>
<evidence type="ECO:0000256" key="5">
    <source>
        <dbReference type="ARBA" id="ARBA00022884"/>
    </source>
</evidence>
<dbReference type="FunFam" id="4.10.860.10:FF:000001">
    <property type="entry name" value="Eukaryotic translation initiation factor 3 subunit A"/>
    <property type="match status" value="1"/>
</dbReference>
<evidence type="ECO:0000256" key="6">
    <source>
        <dbReference type="ARBA" id="ARBA00022917"/>
    </source>
</evidence>
<accession>A0A4W5P188</accession>
<proteinExistence type="inferred from homology"/>
<dbReference type="PANTHER" id="PTHR14005">
    <property type="entry name" value="EUKARYOTIC TRANSLATION INITIATION FACTOR 3, THETA SUBUNIT"/>
    <property type="match status" value="1"/>
</dbReference>
<dbReference type="GeneTree" id="ENSGT00730000111063"/>
<feature type="compositionally biased region" description="Basic and acidic residues" evidence="9">
    <location>
        <begin position="844"/>
        <end position="1052"/>
    </location>
</feature>
<dbReference type="STRING" id="62062.ENSHHUP00000054874"/>
<sequence length="1252" mass="148141">PPAHYYRQPIMSLRFLEVGKKQPALDVLYDVIKSKKHRTWQKIHEPIMVKYLELCVDLRKSHLAKEGLYQYKNICQQVNIKSLEDVVRAYLKLAEEKTETAKGESQQMVLDIEDLDNIQTPESVLLSAVSGEDTQDRTDRLLLTPWVKFLWESYRQCLDLLRNNSKVERLYHDIAQQAFKFCLQYTRKAEFRKLCDNLRMHLGQIQRHHNQSTAINLNNPESQSMHLETRLVQLDSAIAMELWQEAFKAVEDIHGLFALSKKPPKPQLMANYYNKVSTVFWKSGNALFHACTLHRLYHLSREMRKNLTQEEMQRMSTRVLLATLSIPITPERTDIARLLDMDGIIVEKHRRLATLLGLQSPPTRQSLINDMVRFNLLQYIVPEVKELYNWLEMDFHPLKLSGRVAKVLNWVRDQSEKEADLQQYVPHLQSNTILRLLQQVAQIYQSIEFSRLASLVPFVDAFQLERSIVDAARHCDLQVRIDHTTRNLSFGSDLNYSTKEDSPVGPFLQNMPSAQIRNQLTAMSSSLAQAIQVIKPASMLQEREEQSHLAITAYLKNGRKEHQRILARRQTIEERKERLENLNIQREKEELEQREAELQKVRKAEEERLRQEAKEREKERIMQEHEQIKKKTVRERLEQIKKTELGAKAFKYFDIENLEDLDPDFIMSKQVEQLEKEKRELQDRLKNQEKKIDYFERAKRLEEIPLIKKAYEEQRVKDMALWELQEEERISNMKVDREKALEHKQRMSRMMQDKENFVGKITDARSFIYEEKLKQFQERLVEERSKRREERKIHRKEDRRNTFYRNKEEEAQRIHEEQLKKEREERERIEQEAREAEEAVYQERLAKLEEQERKQRARQQEIEERERRREEEMRAPARSEEKPRGETKDWGAEKEEGGGGWRRRTEVESERRRPVPDKDWRAEGREDVGEDRDREPPFRRGGDVPRRGGDDDRGPPRRGFGDDDRPLRRGMDEDRPPRRTFGDDDRGPRRGGDEDRGPRRGFDDGPRRGFDDGPRRGMDESRGPRRGADDDTWGPRRGGDDERGGPRDDKPWKPAVRPVALVSASGGGWREREKAREESWGPPREGGGRKVDEEDEREEREEKQESERFPERRPPRSDTQEEGGGGGGAWRRPGADEAPKKSWRDSVRQEEPDREDRPPIRRERPDRREDRDRPPPSRDPEEGGGSWRRAGDDKREERKEERPTPPRPREGEREEDGEKSSWRSEKDKENAGRPKKTTDETDDDGWTTVARR</sequence>
<comment type="function">
    <text evidence="8">RNA-binding component of the eukaryotic translation initiation factor 3 (eIF-3) complex, which is involved in protein synthesis of a specialized repertoire of mRNAs and, together with other initiation factors, stimulates binding of mRNA and methionyl-tRNAi to the 40S ribosome. The eIF-3 complex specifically targets and initiates translation of a subset of mRNAs involved in cell proliferation.</text>
</comment>
<evidence type="ECO:0000313" key="12">
    <source>
        <dbReference type="Proteomes" id="UP000314982"/>
    </source>
</evidence>
<dbReference type="PANTHER" id="PTHR14005:SF0">
    <property type="entry name" value="EUKARYOTIC TRANSLATION INITIATION FACTOR 3 SUBUNIT A"/>
    <property type="match status" value="1"/>
</dbReference>
<evidence type="ECO:0000259" key="10">
    <source>
        <dbReference type="PROSITE" id="PS50250"/>
    </source>
</evidence>
<keyword evidence="5 8" id="KW-0694">RNA-binding</keyword>
<dbReference type="HAMAP" id="MF_03000">
    <property type="entry name" value="eIF3a"/>
    <property type="match status" value="1"/>
</dbReference>
<dbReference type="Pfam" id="PF22591">
    <property type="entry name" value="eIF3a_PCI_TPR-like"/>
    <property type="match status" value="1"/>
</dbReference>
<dbReference type="GO" id="GO:0003743">
    <property type="term" value="F:translation initiation factor activity"/>
    <property type="evidence" value="ECO:0007669"/>
    <property type="project" value="UniProtKB-UniRule"/>
</dbReference>
<evidence type="ECO:0000256" key="2">
    <source>
        <dbReference type="ARBA" id="ARBA00022490"/>
    </source>
</evidence>
<dbReference type="FunFam" id="1.25.40.860:FF:000001">
    <property type="entry name" value="Eukaryotic translation initiation factor 3 subunit A"/>
    <property type="match status" value="1"/>
</dbReference>
<dbReference type="GO" id="GO:0002188">
    <property type="term" value="P:translation reinitiation"/>
    <property type="evidence" value="ECO:0007669"/>
    <property type="project" value="TreeGrafter"/>
</dbReference>
<dbReference type="Proteomes" id="UP000314982">
    <property type="component" value="Unassembled WGS sequence"/>
</dbReference>
<keyword evidence="12" id="KW-1185">Reference proteome</keyword>
<dbReference type="InterPro" id="IPR000717">
    <property type="entry name" value="PCI_dom"/>
</dbReference>
<dbReference type="AlphaFoldDB" id="A0A4W5P188"/>
<feature type="compositionally biased region" description="Basic and acidic residues" evidence="9">
    <location>
        <begin position="781"/>
        <end position="837"/>
    </location>
</feature>
<feature type="compositionally biased region" description="Basic and acidic residues" evidence="9">
    <location>
        <begin position="1069"/>
        <end position="1079"/>
    </location>
</feature>
<evidence type="ECO:0000256" key="8">
    <source>
        <dbReference type="HAMAP-Rule" id="MF_03000"/>
    </source>
</evidence>